<feature type="transmembrane region" description="Helical" evidence="1">
    <location>
        <begin position="63"/>
        <end position="83"/>
    </location>
</feature>
<proteinExistence type="predicted"/>
<dbReference type="STRING" id="1715692.RUE5091_02004"/>
<protein>
    <recommendedName>
        <fullName evidence="4">Phage holin family protein</fullName>
    </recommendedName>
</protein>
<keyword evidence="3" id="KW-1185">Reference proteome</keyword>
<dbReference type="OrthoDB" id="7677160at2"/>
<name>A0A0P1I995_9RHOB</name>
<keyword evidence="1" id="KW-0812">Transmembrane</keyword>
<dbReference type="AlphaFoldDB" id="A0A0P1I995"/>
<evidence type="ECO:0000256" key="1">
    <source>
        <dbReference type="SAM" id="Phobius"/>
    </source>
</evidence>
<dbReference type="EMBL" id="CYUD01000005">
    <property type="protein sequence ID" value="CUJ99100.1"/>
    <property type="molecule type" value="Genomic_DNA"/>
</dbReference>
<dbReference type="RefSeq" id="WP_058281710.1">
    <property type="nucleotide sequence ID" value="NZ_CYUD01000005.1"/>
</dbReference>
<sequence length="157" mass="16839">MSRISRNISIILRAERLIAQRHVAVAARRTGFYAAAGLAVGLAVIMLNVAGFFWLSASLSKPLAALIMAGANLVLGVILVLLANTQNAQADTTAAVELRDMALMDIETEVKDTLSDARNTVTGIRRDPLGALTPDIISAILSTLLNYAKRRKNNPEE</sequence>
<dbReference type="Proteomes" id="UP000051260">
    <property type="component" value="Unassembled WGS sequence"/>
</dbReference>
<evidence type="ECO:0008006" key="4">
    <source>
        <dbReference type="Google" id="ProtNLM"/>
    </source>
</evidence>
<evidence type="ECO:0000313" key="3">
    <source>
        <dbReference type="Proteomes" id="UP000051260"/>
    </source>
</evidence>
<evidence type="ECO:0000313" key="2">
    <source>
        <dbReference type="EMBL" id="CUJ99100.1"/>
    </source>
</evidence>
<keyword evidence="1" id="KW-0472">Membrane</keyword>
<reference evidence="3" key="1">
    <citation type="submission" date="2015-09" db="EMBL/GenBank/DDBJ databases">
        <authorList>
            <person name="Rodrigo-Torres L."/>
            <person name="Arahal D.R."/>
        </authorList>
    </citation>
    <scope>NUCLEOTIDE SEQUENCE [LARGE SCALE GENOMIC DNA]</scope>
    <source>
        <strain evidence="3">CECT 5091</strain>
    </source>
</reference>
<accession>A0A0P1I995</accession>
<organism evidence="2 3">
    <name type="scientific">Ruegeria denitrificans</name>
    <dbReference type="NCBI Taxonomy" id="1715692"/>
    <lineage>
        <taxon>Bacteria</taxon>
        <taxon>Pseudomonadati</taxon>
        <taxon>Pseudomonadota</taxon>
        <taxon>Alphaproteobacteria</taxon>
        <taxon>Rhodobacterales</taxon>
        <taxon>Roseobacteraceae</taxon>
        <taxon>Ruegeria</taxon>
    </lineage>
</organism>
<gene>
    <name evidence="2" type="ORF">RUE5091_02004</name>
</gene>
<feature type="transmembrane region" description="Helical" evidence="1">
    <location>
        <begin position="31"/>
        <end position="57"/>
    </location>
</feature>
<keyword evidence="1" id="KW-1133">Transmembrane helix</keyword>